<reference evidence="2 3" key="1">
    <citation type="submission" date="2013-03" db="EMBL/GenBank/DDBJ databases">
        <title>The Genome Sequence of Enterococcus dispar ATCC_51266 (Illumina only assembly).</title>
        <authorList>
            <consortium name="The Broad Institute Genomics Platform"/>
            <consortium name="The Broad Institute Genome Sequencing Center for Infectious Disease"/>
            <person name="Earl A."/>
            <person name="Russ C."/>
            <person name="Gilmore M."/>
            <person name="Surin D."/>
            <person name="Walker B."/>
            <person name="Young S."/>
            <person name="Zeng Q."/>
            <person name="Gargeya S."/>
            <person name="Fitzgerald M."/>
            <person name="Haas B."/>
            <person name="Abouelleil A."/>
            <person name="Allen A.W."/>
            <person name="Alvarado L."/>
            <person name="Arachchi H.M."/>
            <person name="Berlin A.M."/>
            <person name="Chapman S.B."/>
            <person name="Gainer-Dewar J."/>
            <person name="Goldberg J."/>
            <person name="Griggs A."/>
            <person name="Gujja S."/>
            <person name="Hansen M."/>
            <person name="Howarth C."/>
            <person name="Imamovic A."/>
            <person name="Ireland A."/>
            <person name="Larimer J."/>
            <person name="McCowan C."/>
            <person name="Murphy C."/>
            <person name="Pearson M."/>
            <person name="Poon T.W."/>
            <person name="Priest M."/>
            <person name="Roberts A."/>
            <person name="Saif S."/>
            <person name="Shea T."/>
            <person name="Sisk P."/>
            <person name="Sykes S."/>
            <person name="Wortman J."/>
            <person name="Nusbaum C."/>
            <person name="Birren B."/>
        </authorList>
    </citation>
    <scope>NUCLEOTIDE SEQUENCE [LARGE SCALE GENOMIC DNA]</scope>
    <source>
        <strain evidence="2 3">ATCC 51266</strain>
    </source>
</reference>
<dbReference type="STRING" id="44009.RV01_GL000524"/>
<dbReference type="Proteomes" id="UP000014127">
    <property type="component" value="Unassembled WGS sequence"/>
</dbReference>
<dbReference type="AlphaFoldDB" id="S1N6U1"/>
<feature type="domain" description="Helicase Helix-turn-helix" evidence="1">
    <location>
        <begin position="244"/>
        <end position="325"/>
    </location>
</feature>
<dbReference type="HOGENOM" id="CLU_066169_1_0_9"/>
<gene>
    <name evidence="2" type="ORF">OMK_01155</name>
</gene>
<evidence type="ECO:0000259" key="1">
    <source>
        <dbReference type="Pfam" id="PF14493"/>
    </source>
</evidence>
<comment type="caution">
    <text evidence="2">The sequence shown here is derived from an EMBL/GenBank/DDBJ whole genome shotgun (WGS) entry which is preliminary data.</text>
</comment>
<dbReference type="EMBL" id="AHYR01000004">
    <property type="protein sequence ID" value="EOT42794.1"/>
    <property type="molecule type" value="Genomic_DNA"/>
</dbReference>
<dbReference type="eggNOG" id="COG4955">
    <property type="taxonomic scope" value="Bacteria"/>
</dbReference>
<dbReference type="InterPro" id="IPR029491">
    <property type="entry name" value="Helicase_HTH"/>
</dbReference>
<organism evidence="2 3">
    <name type="scientific">Enterococcus dispar ATCC 51266</name>
    <dbReference type="NCBI Taxonomy" id="1139219"/>
    <lineage>
        <taxon>Bacteria</taxon>
        <taxon>Bacillati</taxon>
        <taxon>Bacillota</taxon>
        <taxon>Bacilli</taxon>
        <taxon>Lactobacillales</taxon>
        <taxon>Enterococcaceae</taxon>
        <taxon>Enterococcus</taxon>
    </lineage>
</organism>
<proteinExistence type="predicted"/>
<evidence type="ECO:0000313" key="2">
    <source>
        <dbReference type="EMBL" id="EOT42794.1"/>
    </source>
</evidence>
<keyword evidence="3" id="KW-1185">Reference proteome</keyword>
<dbReference type="OrthoDB" id="2168040at2"/>
<sequence>MNQFILALFSMTDKLKTSTLFHLLKGKRTAAIMSYAYFNDLLPYLGSQPELSQSQFDQIIAQLEKEQLIAFVTKGEYAITSQGQAKIDVEQIRRLQQVDYFNFGRSDSNCFRLLSYFIQQVAQSQIKPLRPLETSPLYTRPVEQLFKQRIVDKTIVYQELTVLFQKLDQKDGDFLAQQLSGPNISPQIAYQLLPEKFQKQPWNFFYQASCLHPLLNEIKKAGVNTLCYQILKGLLRQNYNNSMLFTRKLLLEGQSVSMVVASRRLKLGTISDHIIEWALFDQTFPFEKFISSNTMAYLASLDTTNIYTLRYRDIYEQFPLEFVEFRLYQIKKKREAVNGIRR</sequence>
<protein>
    <recommendedName>
        <fullName evidence="1">Helicase Helix-turn-helix domain-containing protein</fullName>
    </recommendedName>
</protein>
<evidence type="ECO:0000313" key="3">
    <source>
        <dbReference type="Proteomes" id="UP000014127"/>
    </source>
</evidence>
<name>S1N6U1_9ENTE</name>
<dbReference type="Pfam" id="PF14493">
    <property type="entry name" value="HTH_40"/>
    <property type="match status" value="1"/>
</dbReference>
<dbReference type="PATRIC" id="fig|1139219.3.peg.1113"/>
<accession>S1N6U1</accession>
<dbReference type="RefSeq" id="WP_016172333.1">
    <property type="nucleotide sequence ID" value="NZ_ASWK01000001.1"/>
</dbReference>